<evidence type="ECO:0000313" key="3">
    <source>
        <dbReference type="Proteomes" id="UP000603200"/>
    </source>
</evidence>
<evidence type="ECO:0000313" key="2">
    <source>
        <dbReference type="EMBL" id="GIE21445.1"/>
    </source>
</evidence>
<proteinExistence type="predicted"/>
<feature type="transmembrane region" description="Helical" evidence="1">
    <location>
        <begin position="88"/>
        <end position="109"/>
    </location>
</feature>
<sequence>MNARRQVTEHLLRTYRPVLIWFTGIFVVGVVIADIVAARVADPAPGIWMYVAIAFRYWIGIIAVIFIANNLRQFVAVGVTRRDFMAGALVVGVLASVAFAVLVPLGHGIEYAIHGGSGFSAATGFREFAVTLVACLASFIAGSAACSGIYRFGAWGGLALIIPALLPAAATTIFLPTDSDGQLIAQYLPLSLALTVSLVATAAVTVLSHWELKDATIRRSALG</sequence>
<feature type="transmembrane region" description="Helical" evidence="1">
    <location>
        <begin position="157"/>
        <end position="175"/>
    </location>
</feature>
<comment type="caution">
    <text evidence="2">The sequence shown here is derived from an EMBL/GenBank/DDBJ whole genome shotgun (WGS) entry which is preliminary data.</text>
</comment>
<keyword evidence="1" id="KW-0472">Membrane</keyword>
<dbReference type="RefSeq" id="WP_203838560.1">
    <property type="nucleotide sequence ID" value="NZ_BAAATV010000002.1"/>
</dbReference>
<evidence type="ECO:0008006" key="4">
    <source>
        <dbReference type="Google" id="ProtNLM"/>
    </source>
</evidence>
<name>A0ABQ3ZS97_9ACTN</name>
<accession>A0ABQ3ZS97</accession>
<dbReference type="EMBL" id="BOMN01000057">
    <property type="protein sequence ID" value="GIE21445.1"/>
    <property type="molecule type" value="Genomic_DNA"/>
</dbReference>
<organism evidence="2 3">
    <name type="scientific">Winogradskya humida</name>
    <dbReference type="NCBI Taxonomy" id="113566"/>
    <lineage>
        <taxon>Bacteria</taxon>
        <taxon>Bacillati</taxon>
        <taxon>Actinomycetota</taxon>
        <taxon>Actinomycetes</taxon>
        <taxon>Micromonosporales</taxon>
        <taxon>Micromonosporaceae</taxon>
        <taxon>Winogradskya</taxon>
    </lineage>
</organism>
<protein>
    <recommendedName>
        <fullName evidence="4">ABC transporter permease</fullName>
    </recommendedName>
</protein>
<feature type="transmembrane region" description="Helical" evidence="1">
    <location>
        <begin position="187"/>
        <end position="210"/>
    </location>
</feature>
<evidence type="ECO:0000256" key="1">
    <source>
        <dbReference type="SAM" id="Phobius"/>
    </source>
</evidence>
<keyword evidence="3" id="KW-1185">Reference proteome</keyword>
<gene>
    <name evidence="2" type="ORF">Ahu01nite_045470</name>
</gene>
<dbReference type="Proteomes" id="UP000603200">
    <property type="component" value="Unassembled WGS sequence"/>
</dbReference>
<keyword evidence="1" id="KW-1133">Transmembrane helix</keyword>
<feature type="transmembrane region" description="Helical" evidence="1">
    <location>
        <begin position="20"/>
        <end position="41"/>
    </location>
</feature>
<keyword evidence="1" id="KW-0812">Transmembrane</keyword>
<reference evidence="2 3" key="1">
    <citation type="submission" date="2021-01" db="EMBL/GenBank/DDBJ databases">
        <title>Whole genome shotgun sequence of Actinoplanes humidus NBRC 14915.</title>
        <authorList>
            <person name="Komaki H."/>
            <person name="Tamura T."/>
        </authorList>
    </citation>
    <scope>NUCLEOTIDE SEQUENCE [LARGE SCALE GENOMIC DNA]</scope>
    <source>
        <strain evidence="2 3">NBRC 14915</strain>
    </source>
</reference>
<feature type="transmembrane region" description="Helical" evidence="1">
    <location>
        <begin position="129"/>
        <end position="150"/>
    </location>
</feature>
<feature type="transmembrane region" description="Helical" evidence="1">
    <location>
        <begin position="47"/>
        <end position="68"/>
    </location>
</feature>